<dbReference type="Proteomes" id="UP001430953">
    <property type="component" value="Unassembled WGS sequence"/>
</dbReference>
<comment type="caution">
    <text evidence="9">The sequence shown here is derived from an EMBL/GenBank/DDBJ whole genome shotgun (WGS) entry which is preliminary data.</text>
</comment>
<dbReference type="GO" id="GO:0005634">
    <property type="term" value="C:nucleus"/>
    <property type="evidence" value="ECO:0007669"/>
    <property type="project" value="UniProtKB-SubCell"/>
</dbReference>
<keyword evidence="10" id="KW-1185">Reference proteome</keyword>
<organism evidence="9 10">
    <name type="scientific">Cardiocondyla obscurior</name>
    <dbReference type="NCBI Taxonomy" id="286306"/>
    <lineage>
        <taxon>Eukaryota</taxon>
        <taxon>Metazoa</taxon>
        <taxon>Ecdysozoa</taxon>
        <taxon>Arthropoda</taxon>
        <taxon>Hexapoda</taxon>
        <taxon>Insecta</taxon>
        <taxon>Pterygota</taxon>
        <taxon>Neoptera</taxon>
        <taxon>Endopterygota</taxon>
        <taxon>Hymenoptera</taxon>
        <taxon>Apocrita</taxon>
        <taxon>Aculeata</taxon>
        <taxon>Formicoidea</taxon>
        <taxon>Formicidae</taxon>
        <taxon>Myrmicinae</taxon>
        <taxon>Cardiocondyla</taxon>
    </lineage>
</organism>
<dbReference type="SMART" id="SM01168">
    <property type="entry name" value="DUF1907"/>
    <property type="match status" value="1"/>
</dbReference>
<accession>A0AAW2GVF8</accession>
<keyword evidence="4" id="KW-0378">Hydrolase</keyword>
<evidence type="ECO:0000256" key="6">
    <source>
        <dbReference type="ARBA" id="ARBA00023242"/>
    </source>
</evidence>
<feature type="region of interest" description="Disordered" evidence="7">
    <location>
        <begin position="1"/>
        <end position="20"/>
    </location>
</feature>
<dbReference type="SUPFAM" id="SSF117856">
    <property type="entry name" value="AF0104/ALDC/Ptd012-like"/>
    <property type="match status" value="1"/>
</dbReference>
<dbReference type="PANTHER" id="PTHR13204">
    <property type="entry name" value="PTD012 PROTEIN"/>
    <property type="match status" value="1"/>
</dbReference>
<dbReference type="EMBL" id="JADYXP020000002">
    <property type="protein sequence ID" value="KAL0131270.1"/>
    <property type="molecule type" value="Genomic_DNA"/>
</dbReference>
<comment type="subcellular location">
    <subcellularLocation>
        <location evidence="1">Nucleus</location>
    </subcellularLocation>
</comment>
<evidence type="ECO:0000256" key="1">
    <source>
        <dbReference type="ARBA" id="ARBA00004123"/>
    </source>
</evidence>
<protein>
    <recommendedName>
        <fullName evidence="8">DUF1907 domain-containing protein</fullName>
    </recommendedName>
</protein>
<dbReference type="GO" id="GO:0016788">
    <property type="term" value="F:hydrolase activity, acting on ester bonds"/>
    <property type="evidence" value="ECO:0007669"/>
    <property type="project" value="TreeGrafter"/>
</dbReference>
<gene>
    <name evidence="9" type="ORF">PUN28_002677</name>
</gene>
<evidence type="ECO:0000259" key="8">
    <source>
        <dbReference type="SMART" id="SM01168"/>
    </source>
</evidence>
<evidence type="ECO:0000256" key="4">
    <source>
        <dbReference type="ARBA" id="ARBA00022801"/>
    </source>
</evidence>
<dbReference type="AlphaFoldDB" id="A0AAW2GVF8"/>
<dbReference type="CDD" id="cd17298">
    <property type="entry name" value="DUF1907"/>
    <property type="match status" value="1"/>
</dbReference>
<evidence type="ECO:0000256" key="3">
    <source>
        <dbReference type="ARBA" id="ARBA00022723"/>
    </source>
</evidence>
<dbReference type="Pfam" id="PF08925">
    <property type="entry name" value="DUF1907"/>
    <property type="match status" value="1"/>
</dbReference>
<evidence type="ECO:0000256" key="2">
    <source>
        <dbReference type="ARBA" id="ARBA00011245"/>
    </source>
</evidence>
<feature type="domain" description="DUF1907" evidence="8">
    <location>
        <begin position="35"/>
        <end position="328"/>
    </location>
</feature>
<dbReference type="InterPro" id="IPR015021">
    <property type="entry name" value="C11orf54_DUF1907"/>
</dbReference>
<keyword evidence="6" id="KW-0539">Nucleus</keyword>
<evidence type="ECO:0000313" key="10">
    <source>
        <dbReference type="Proteomes" id="UP001430953"/>
    </source>
</evidence>
<dbReference type="PANTHER" id="PTHR13204:SF1">
    <property type="entry name" value="ESTER HYDROLASE C11ORF54"/>
    <property type="match status" value="1"/>
</dbReference>
<keyword evidence="3" id="KW-0479">Metal-binding</keyword>
<name>A0AAW2GVF8_9HYME</name>
<reference evidence="9 10" key="1">
    <citation type="submission" date="2023-03" db="EMBL/GenBank/DDBJ databases">
        <title>High recombination rates correlate with genetic variation in Cardiocondyla obscurior ants.</title>
        <authorList>
            <person name="Errbii M."/>
        </authorList>
    </citation>
    <scope>NUCLEOTIDE SEQUENCE [LARGE SCALE GENOMIC DNA]</scope>
    <source>
        <strain evidence="9">Alpha-2009</strain>
        <tissue evidence="9">Whole body</tissue>
    </source>
</reference>
<evidence type="ECO:0000256" key="5">
    <source>
        <dbReference type="ARBA" id="ARBA00022833"/>
    </source>
</evidence>
<evidence type="ECO:0000256" key="7">
    <source>
        <dbReference type="SAM" id="MobiDB-lite"/>
    </source>
</evidence>
<dbReference type="GO" id="GO:0008270">
    <property type="term" value="F:zinc ion binding"/>
    <property type="evidence" value="ECO:0007669"/>
    <property type="project" value="TreeGrafter"/>
</dbReference>
<evidence type="ECO:0000313" key="9">
    <source>
        <dbReference type="EMBL" id="KAL0131270.1"/>
    </source>
</evidence>
<sequence>MSSKEFSATHPLKPSDINFTTRKLHQPPLDELINVLREGVTKNFAEASVELADCPNFMEWPYNFPREGLCGDPVILDVGGPSYLLPTFQREKYYNLKTLLQHLNYKHNTLAIGAGAGPWPRVGSNCELIMKLNLINDKVSTGYSEEMAIVNETHYASVLESTGECVLQRLARNQDEATFALLANLYLCEGKREKVIKVRAKKRTGKLDFISCMQKELEKRYGDNLVGLGGTFEVKNGKVKQHVMPDFSNTPLTTEADLNNWLRFYDMQTPLIAVGTFVSAETDLDLRVQHFHSAFDDNKLGGHYHIDTTPDTIEYVGYFSMATTLYRVDQPPNKLQFGKD</sequence>
<comment type="subunit">
    <text evidence="2">Monomer.</text>
</comment>
<proteinExistence type="predicted"/>
<keyword evidence="5" id="KW-0862">Zinc</keyword>